<feature type="region of interest" description="Disordered" evidence="1">
    <location>
        <begin position="149"/>
        <end position="178"/>
    </location>
</feature>
<name>A0A830CA13_9LAMI</name>
<gene>
    <name evidence="2" type="ORF">PHJA_001756000</name>
</gene>
<sequence>MIEALEDELRRLDKGELTNMCASDTYKKSPPFIFQTSLNLSFPLFPVTHNTSPVTTSPATTAQNLLPPSPPTCTNFTVHPQDHYPFTLSPVTHNTSPATTSPPTTTQNLLPPSPLTYTNFTVHNLHLQRNYEDGVEDMGADISIMNYDSDERTEKFGDGNGDNSNDNSSVTAGDKKGK</sequence>
<keyword evidence="3" id="KW-1185">Reference proteome</keyword>
<evidence type="ECO:0000313" key="2">
    <source>
        <dbReference type="EMBL" id="GFP96119.1"/>
    </source>
</evidence>
<proteinExistence type="predicted"/>
<organism evidence="2 3">
    <name type="scientific">Phtheirospermum japonicum</name>
    <dbReference type="NCBI Taxonomy" id="374723"/>
    <lineage>
        <taxon>Eukaryota</taxon>
        <taxon>Viridiplantae</taxon>
        <taxon>Streptophyta</taxon>
        <taxon>Embryophyta</taxon>
        <taxon>Tracheophyta</taxon>
        <taxon>Spermatophyta</taxon>
        <taxon>Magnoliopsida</taxon>
        <taxon>eudicotyledons</taxon>
        <taxon>Gunneridae</taxon>
        <taxon>Pentapetalae</taxon>
        <taxon>asterids</taxon>
        <taxon>lamiids</taxon>
        <taxon>Lamiales</taxon>
        <taxon>Orobanchaceae</taxon>
        <taxon>Orobanchaceae incertae sedis</taxon>
        <taxon>Phtheirospermum</taxon>
    </lineage>
</organism>
<evidence type="ECO:0000256" key="1">
    <source>
        <dbReference type="SAM" id="MobiDB-lite"/>
    </source>
</evidence>
<evidence type="ECO:0000313" key="3">
    <source>
        <dbReference type="Proteomes" id="UP000653305"/>
    </source>
</evidence>
<protein>
    <submittedName>
        <fullName evidence="2">Uncharacterized protein</fullName>
    </submittedName>
</protein>
<accession>A0A830CA13</accession>
<dbReference type="Proteomes" id="UP000653305">
    <property type="component" value="Unassembled WGS sequence"/>
</dbReference>
<dbReference type="EMBL" id="BMAC01000422">
    <property type="protein sequence ID" value="GFP96119.1"/>
    <property type="molecule type" value="Genomic_DNA"/>
</dbReference>
<reference evidence="2" key="1">
    <citation type="submission" date="2020-07" db="EMBL/GenBank/DDBJ databases">
        <title>Ethylene signaling mediates host invasion by parasitic plants.</title>
        <authorList>
            <person name="Yoshida S."/>
        </authorList>
    </citation>
    <scope>NUCLEOTIDE SEQUENCE</scope>
    <source>
        <strain evidence="2">Okayama</strain>
    </source>
</reference>
<dbReference type="AlphaFoldDB" id="A0A830CA13"/>
<comment type="caution">
    <text evidence="2">The sequence shown here is derived from an EMBL/GenBank/DDBJ whole genome shotgun (WGS) entry which is preliminary data.</text>
</comment>